<evidence type="ECO:0000313" key="3">
    <source>
        <dbReference type="Proteomes" id="UP001177003"/>
    </source>
</evidence>
<feature type="compositionally biased region" description="Polar residues" evidence="1">
    <location>
        <begin position="39"/>
        <end position="49"/>
    </location>
</feature>
<reference evidence="2" key="1">
    <citation type="submission" date="2023-04" db="EMBL/GenBank/DDBJ databases">
        <authorList>
            <person name="Vijverberg K."/>
            <person name="Xiong W."/>
            <person name="Schranz E."/>
        </authorList>
    </citation>
    <scope>NUCLEOTIDE SEQUENCE</scope>
</reference>
<organism evidence="2 3">
    <name type="scientific">Lactuca saligna</name>
    <name type="common">Willowleaf lettuce</name>
    <dbReference type="NCBI Taxonomy" id="75948"/>
    <lineage>
        <taxon>Eukaryota</taxon>
        <taxon>Viridiplantae</taxon>
        <taxon>Streptophyta</taxon>
        <taxon>Embryophyta</taxon>
        <taxon>Tracheophyta</taxon>
        <taxon>Spermatophyta</taxon>
        <taxon>Magnoliopsida</taxon>
        <taxon>eudicotyledons</taxon>
        <taxon>Gunneridae</taxon>
        <taxon>Pentapetalae</taxon>
        <taxon>asterids</taxon>
        <taxon>campanulids</taxon>
        <taxon>Asterales</taxon>
        <taxon>Asteraceae</taxon>
        <taxon>Cichorioideae</taxon>
        <taxon>Cichorieae</taxon>
        <taxon>Lactucinae</taxon>
        <taxon>Lactuca</taxon>
    </lineage>
</organism>
<keyword evidence="3" id="KW-1185">Reference proteome</keyword>
<protein>
    <submittedName>
        <fullName evidence="2">Uncharacterized protein</fullName>
    </submittedName>
</protein>
<name>A0AA35YW28_LACSI</name>
<evidence type="ECO:0000313" key="2">
    <source>
        <dbReference type="EMBL" id="CAI9280982.1"/>
    </source>
</evidence>
<sequence>MDLEDDDNDNTKGCNIIKGGNDTKGVDESNDDDDKKFEGSSSNTGSSDEQIADPFSILELRDSVDKFNSIVGTVNAKVGSLVSKIDLVIKSLSKIKVVVPYELDRANQLDQLISLRLKHTLEEDEQRDKVNINHHISTTSTMLNINDVLIFATNELIKYTHIHHEKQIQRLE</sequence>
<dbReference type="AlphaFoldDB" id="A0AA35YW28"/>
<dbReference type="EMBL" id="OX465080">
    <property type="protein sequence ID" value="CAI9280982.1"/>
    <property type="molecule type" value="Genomic_DNA"/>
</dbReference>
<proteinExistence type="predicted"/>
<gene>
    <name evidence="2" type="ORF">LSALG_LOCUS20703</name>
</gene>
<accession>A0AA35YW28</accession>
<dbReference type="Proteomes" id="UP001177003">
    <property type="component" value="Chromosome 4"/>
</dbReference>
<evidence type="ECO:0000256" key="1">
    <source>
        <dbReference type="SAM" id="MobiDB-lite"/>
    </source>
</evidence>
<feature type="region of interest" description="Disordered" evidence="1">
    <location>
        <begin position="1"/>
        <end position="49"/>
    </location>
</feature>